<protein>
    <submittedName>
        <fullName evidence="2">Tail fiber assembly protein</fullName>
    </submittedName>
</protein>
<gene>
    <name evidence="2" type="ORF">QZM52_20535</name>
</gene>
<dbReference type="RefSeq" id="WP_301756113.1">
    <property type="nucleotide sequence ID" value="NZ_JAUJSQ010000007.1"/>
</dbReference>
<reference evidence="2" key="1">
    <citation type="submission" date="2023-07" db="EMBL/GenBank/DDBJ databases">
        <title>A collection of bacterial strains from the Burkholderia cepacia Research Laboratory and Repository.</title>
        <authorList>
            <person name="Lipuma J."/>
            <person name="Spilker T."/>
            <person name="Caverly L."/>
        </authorList>
    </citation>
    <scope>NUCLEOTIDE SEQUENCE</scope>
    <source>
        <strain evidence="2">AU42020</strain>
    </source>
</reference>
<keyword evidence="3" id="KW-1185">Reference proteome</keyword>
<organism evidence="2 3">
    <name type="scientific">Burkholderia metallica</name>
    <dbReference type="NCBI Taxonomy" id="488729"/>
    <lineage>
        <taxon>Bacteria</taxon>
        <taxon>Pseudomonadati</taxon>
        <taxon>Pseudomonadota</taxon>
        <taxon>Betaproteobacteria</taxon>
        <taxon>Burkholderiales</taxon>
        <taxon>Burkholderiaceae</taxon>
        <taxon>Burkholderia</taxon>
        <taxon>Burkholderia cepacia complex</taxon>
    </lineage>
</organism>
<proteinExistence type="predicted"/>
<dbReference type="Pfam" id="PF02413">
    <property type="entry name" value="Caudo_TAP"/>
    <property type="match status" value="1"/>
</dbReference>
<dbReference type="EMBL" id="JAUJSQ010000007">
    <property type="protein sequence ID" value="MDN7933677.1"/>
    <property type="molecule type" value="Genomic_DNA"/>
</dbReference>
<dbReference type="Proteomes" id="UP001171606">
    <property type="component" value="Unassembled WGS sequence"/>
</dbReference>
<name>A0ABT8PFJ9_9BURK</name>
<evidence type="ECO:0000313" key="3">
    <source>
        <dbReference type="Proteomes" id="UP001171606"/>
    </source>
</evidence>
<evidence type="ECO:0000313" key="2">
    <source>
        <dbReference type="EMBL" id="MDN7933677.1"/>
    </source>
</evidence>
<sequence length="210" mass="23724">MKIYNFHFQTGAFVSADEAKPDPLNPDRWLRPAFSTETPPPKPGDREWPFWSDGVWQMKADYRNVPLYRTANGMPGAIDEPGVVPADVGLTDKAKPSPLHVWRDGKWIEDDELRARKARADAMAEFSRRMEIARQANFGKADAYAAGLLSDVEVAIFKAWAAYQMALVRLPSTVDFPDHITWPEEPDEEAIAKAVEHARNNDDTMHENMA</sequence>
<feature type="region of interest" description="Disordered" evidence="1">
    <location>
        <begin position="18"/>
        <end position="46"/>
    </location>
</feature>
<evidence type="ECO:0000256" key="1">
    <source>
        <dbReference type="SAM" id="MobiDB-lite"/>
    </source>
</evidence>
<comment type="caution">
    <text evidence="2">The sequence shown here is derived from an EMBL/GenBank/DDBJ whole genome shotgun (WGS) entry which is preliminary data.</text>
</comment>
<accession>A0ABT8PFJ9</accession>
<dbReference type="InterPro" id="IPR003458">
    <property type="entry name" value="Phage_T4_Gp38_tail_assem"/>
</dbReference>